<evidence type="ECO:0000259" key="3">
    <source>
        <dbReference type="Pfam" id="PF06744"/>
    </source>
</evidence>
<dbReference type="InterPro" id="IPR053156">
    <property type="entry name" value="T6SS_TssM-like"/>
</dbReference>
<evidence type="ECO:0000259" key="6">
    <source>
        <dbReference type="Pfam" id="PF21070"/>
    </source>
</evidence>
<evidence type="ECO:0000313" key="8">
    <source>
        <dbReference type="Proteomes" id="UP000255443"/>
    </source>
</evidence>
<keyword evidence="2" id="KW-0812">Transmembrane</keyword>
<dbReference type="InterPro" id="IPR017731">
    <property type="entry name" value="TssM1-like"/>
</dbReference>
<accession>A0A379SGC7</accession>
<dbReference type="InterPro" id="IPR025743">
    <property type="entry name" value="TssM1_N"/>
</dbReference>
<feature type="domain" description="IcmF-related" evidence="4">
    <location>
        <begin position="509"/>
        <end position="821"/>
    </location>
</feature>
<reference evidence="7 8" key="1">
    <citation type="submission" date="2018-06" db="EMBL/GenBank/DDBJ databases">
        <authorList>
            <consortium name="Pathogen Informatics"/>
            <person name="Doyle S."/>
        </authorList>
    </citation>
    <scope>NUCLEOTIDE SEQUENCE [LARGE SCALE GENOMIC DNA]</scope>
    <source>
        <strain evidence="7 8">NCTC7303</strain>
    </source>
</reference>
<sequence length="1176" mass="135353">MPGFLKGLKPTIKPAMPRIKISVMILVVLVWVLSLLWIWWKGPEWTVWEHQPFAPVMSRALATAVWILVALGFVTWRIMKRLYWLEKVQNQQRQQEKDPLSVEINQQQRYLDRWLLRLQRHLDRRNYLYHLPWYMVIGPKQSGKSTLLREGYPAGDIWTPEKLRGEPDSPWRIAPKVGEAAIIFDIDGVLTEQNDGNASKQNPLYRRLWQHWLEWLAKNRERQPLNGLILTFDVVDLLTSSKAQRERQLAVLRQRLQEIRIHLHCQLPVYVVLTRLDLLNGFSALSGLIERSDRERILGVTFTQGAHRDERWCEELSHFWQNWMAHLNQALPDLLLKQPEQGDRASLFSFSRQVQGLHDHLIVLLKGLLSGENMDVMLRGVWLTSSLQRGQVDDIFVQSAARQYRLGTHALTSWPLVDTAPYFTRTLFPGALLAEPNLASENGLWLKYSRRRLGWFTAVGSVVIVAMIAGWHHYYRVNWQSGVMVLKQARTFMDIPLPQGIDDYGNLQLPLLNPMHAATLAYGDYRDHNSLTNMGLYQGIKIGPHVEKTYLQLLEQRYLPALFNGLVKEMNNAPPESEQKLEVLRVIRMLEDKSGRNDAVVKQYMARRWSDRFHGQRDIQAQLMSHLDYALAHTDWHAQRLNGDTDAVSRYIPYEKPIVAAQKELSKLPIYQRVYQSLKTRAQGVLPADLNLRDQIGAGFDGIFVAANDELLIVPQFLTRYGLQSYFVKQRDSLVDLTAMDSWVLNLSRNVTYSDADREEIQRHITEQYISDYTATWHAGMDNLSVRDYENLTDIINALEQIISGEQPFQRALTTLRDNTQMPPPPENLPEKTRESMMAESDYQLLTRLGREFAPENSVLVEQKDQTSMLQAVYQQLTELHRYLLAIQNSPVPGKSALKAVQLRLDQNSSDPIFATKQMAKTLPDPLNRWVGKLADQAWHVVMVEAVHHMELEWNDKVVKTFNTQLAGRYPFNPAAKQDASLDAFERFFKPDGILDEFYKENLKLCMENSLTWGEDGNILIRPDIRQQLETAQKIRNTFFNQQNGLGTQYAVETVALSASKRRSVLNLDGQLLDYSHGRNFTARLVWPNTMREGNESKLTLVGTGNTAPRSISYTGPWAQFRLLGAGALTSVDDNTFKVRFSIDGGYMEYQIHVDSESNPFTGGLFSGFRLPETLY</sequence>
<evidence type="ECO:0000259" key="4">
    <source>
        <dbReference type="Pfam" id="PF06761"/>
    </source>
</evidence>
<dbReference type="Pfam" id="PF21070">
    <property type="entry name" value="IcmF_helical"/>
    <property type="match status" value="1"/>
</dbReference>
<keyword evidence="2" id="KW-0472">Membrane</keyword>
<gene>
    <name evidence="7" type="primary">icmF_1</name>
    <name evidence="7" type="ORF">NCTC7303_00139</name>
</gene>
<evidence type="ECO:0000259" key="5">
    <source>
        <dbReference type="Pfam" id="PF14331"/>
    </source>
</evidence>
<name>A0A379SGC7_SALER</name>
<dbReference type="AlphaFoldDB" id="A0A379SGC7"/>
<evidence type="ECO:0000256" key="2">
    <source>
        <dbReference type="SAM" id="Phobius"/>
    </source>
</evidence>
<feature type="domain" description="Type VI secretion system IcmF C-terminal" evidence="3">
    <location>
        <begin position="1051"/>
        <end position="1156"/>
    </location>
</feature>
<feature type="transmembrane region" description="Helical" evidence="2">
    <location>
        <begin position="21"/>
        <end position="40"/>
    </location>
</feature>
<feature type="domain" description="Type VI secretion system component TssM1 helical" evidence="6">
    <location>
        <begin position="950"/>
        <end position="1009"/>
    </location>
</feature>
<dbReference type="PANTHER" id="PTHR36153">
    <property type="entry name" value="INNER MEMBRANE PROTEIN-RELATED"/>
    <property type="match status" value="1"/>
</dbReference>
<organism evidence="7 8">
    <name type="scientific">Salmonella enterica subsp. arizonae</name>
    <dbReference type="NCBI Taxonomy" id="59203"/>
    <lineage>
        <taxon>Bacteria</taxon>
        <taxon>Pseudomonadati</taxon>
        <taxon>Pseudomonadota</taxon>
        <taxon>Gammaproteobacteria</taxon>
        <taxon>Enterobacterales</taxon>
        <taxon>Enterobacteriaceae</taxon>
        <taxon>Salmonella</taxon>
    </lineage>
</organism>
<feature type="transmembrane region" description="Helical" evidence="2">
    <location>
        <begin position="60"/>
        <end position="79"/>
    </location>
</feature>
<dbReference type="EMBL" id="UGXC01000002">
    <property type="protein sequence ID" value="SUG28026.1"/>
    <property type="molecule type" value="Genomic_DNA"/>
</dbReference>
<dbReference type="Proteomes" id="UP000255443">
    <property type="component" value="Unassembled WGS sequence"/>
</dbReference>
<dbReference type="Pfam" id="PF06744">
    <property type="entry name" value="IcmF_C"/>
    <property type="match status" value="1"/>
</dbReference>
<feature type="transmembrane region" description="Helical" evidence="2">
    <location>
        <begin position="453"/>
        <end position="474"/>
    </location>
</feature>
<proteinExistence type="predicted"/>
<dbReference type="InterPro" id="IPR048677">
    <property type="entry name" value="TssM1_hel"/>
</dbReference>
<dbReference type="InterPro" id="IPR010623">
    <property type="entry name" value="IcmF_C"/>
</dbReference>
<dbReference type="NCBIfam" id="TIGR03348">
    <property type="entry name" value="VI_IcmF"/>
    <property type="match status" value="1"/>
</dbReference>
<dbReference type="InterPro" id="IPR009612">
    <property type="entry name" value="IcmF-rel"/>
</dbReference>
<protein>
    <submittedName>
        <fullName evidence="7">Type VI secretion protein IcmF</fullName>
    </submittedName>
</protein>
<feature type="region of interest" description="Disordered" evidence="1">
    <location>
        <begin position="817"/>
        <end position="836"/>
    </location>
</feature>
<dbReference type="Pfam" id="PF14331">
    <property type="entry name" value="IcmF-related_N"/>
    <property type="match status" value="1"/>
</dbReference>
<dbReference type="Pfam" id="PF06761">
    <property type="entry name" value="IcmF-related"/>
    <property type="match status" value="1"/>
</dbReference>
<keyword evidence="2" id="KW-1133">Transmembrane helix</keyword>
<feature type="domain" description="Type VI secretion system component TssM1 N-terminal" evidence="5">
    <location>
        <begin position="206"/>
        <end position="455"/>
    </location>
</feature>
<evidence type="ECO:0000313" key="7">
    <source>
        <dbReference type="EMBL" id="SUG28026.1"/>
    </source>
</evidence>
<dbReference type="PANTHER" id="PTHR36153:SF5">
    <property type="entry name" value="EXPORTED PROTEIN"/>
    <property type="match status" value="1"/>
</dbReference>
<evidence type="ECO:0000256" key="1">
    <source>
        <dbReference type="SAM" id="MobiDB-lite"/>
    </source>
</evidence>